<dbReference type="GeneID" id="36379742"/>
<evidence type="ECO:0000313" key="2">
    <source>
        <dbReference type="Proteomes" id="UP000035682"/>
    </source>
</evidence>
<dbReference type="SUPFAM" id="SSF57903">
    <property type="entry name" value="FYVE/PHD zinc finger"/>
    <property type="match status" value="1"/>
</dbReference>
<name>A0A090LC78_STRRB</name>
<dbReference type="RefSeq" id="XP_024506577.1">
    <property type="nucleotide sequence ID" value="XM_024653064.1"/>
</dbReference>
<dbReference type="InterPro" id="IPR011011">
    <property type="entry name" value="Znf_FYVE_PHD"/>
</dbReference>
<dbReference type="WormBase" id="SRAE_2000204100">
    <property type="protein sequence ID" value="SRP06222"/>
    <property type="gene ID" value="WBGene00262248"/>
</dbReference>
<dbReference type="Gene3D" id="3.30.40.10">
    <property type="entry name" value="Zinc/RING finger domain, C3HC4 (zinc finger)"/>
    <property type="match status" value="1"/>
</dbReference>
<dbReference type="InterPro" id="IPR013083">
    <property type="entry name" value="Znf_RING/FYVE/PHD"/>
</dbReference>
<sequence>MFDVFCEGNFDRDILKYTNSELMWIRRQMYRALYLDEENHIFLTKQEVFLGKIIMKEYKEKKRQQENLDDELNFKDKIQKSVSTLSLFSGTSETSIISSISLLVYSSVVCHFCSKPLGKLINRGKNCKKCKIILCKNCIYDFEWCNGKCYYCIECFAEMYLNNIKYGIQPKLQNKNMLMGGTELRKKIIIKIDSELEKRFIKRSEEISNFCNAMERQIKIEEKCNKIRNGPIESSNLLSVPIIMPSMIGRNLQYNESKARKQKNGNEESVRKSSYQGNFDNIYDVGQNFLSDKIQSNANNVNK</sequence>
<organism evidence="1">
    <name type="scientific">Strongyloides ratti</name>
    <name type="common">Parasitic roundworm</name>
    <dbReference type="NCBI Taxonomy" id="34506"/>
    <lineage>
        <taxon>Eukaryota</taxon>
        <taxon>Metazoa</taxon>
        <taxon>Ecdysozoa</taxon>
        <taxon>Nematoda</taxon>
        <taxon>Chromadorea</taxon>
        <taxon>Rhabditida</taxon>
        <taxon>Tylenchina</taxon>
        <taxon>Panagrolaimomorpha</taxon>
        <taxon>Strongyloidoidea</taxon>
        <taxon>Strongyloididae</taxon>
        <taxon>Strongyloides</taxon>
    </lineage>
</organism>
<gene>
    <name evidence="1 3 4" type="ORF">SRAE_2000204100</name>
</gene>
<keyword evidence="2" id="KW-1185">Reference proteome</keyword>
<dbReference type="CTD" id="36379742"/>
<reference evidence="1" key="1">
    <citation type="submission" date="2014-09" db="EMBL/GenBank/DDBJ databases">
        <authorList>
            <person name="Aslett A.Martin."/>
        </authorList>
    </citation>
    <scope>NUCLEOTIDE SEQUENCE</scope>
    <source>
        <strain evidence="1">ED321 Heterogonic</strain>
    </source>
</reference>
<evidence type="ECO:0000313" key="3">
    <source>
        <dbReference type="WBParaSite" id="SRAE_2000204100.1"/>
    </source>
</evidence>
<dbReference type="EMBL" id="LN609529">
    <property type="protein sequence ID" value="CEF67377.1"/>
    <property type="molecule type" value="Genomic_DNA"/>
</dbReference>
<dbReference type="Proteomes" id="UP000035682">
    <property type="component" value="Unplaced"/>
</dbReference>
<dbReference type="WBParaSite" id="SRAE_2000204100.1">
    <property type="protein sequence ID" value="SRAE_2000204100.1"/>
    <property type="gene ID" value="WBGene00262248"/>
</dbReference>
<evidence type="ECO:0000313" key="4">
    <source>
        <dbReference type="WormBase" id="SRAE_2000204100"/>
    </source>
</evidence>
<reference evidence="2" key="2">
    <citation type="submission" date="2014-09" db="EMBL/GenBank/DDBJ databases">
        <authorList>
            <person name="Martin A.A."/>
        </authorList>
    </citation>
    <scope>NUCLEOTIDE SEQUENCE</scope>
    <source>
        <strain evidence="2">ED321</strain>
    </source>
</reference>
<dbReference type="AlphaFoldDB" id="A0A090LC78"/>
<proteinExistence type="predicted"/>
<reference evidence="3" key="3">
    <citation type="submission" date="2020-12" db="UniProtKB">
        <authorList>
            <consortium name="WormBaseParasite"/>
        </authorList>
    </citation>
    <scope>IDENTIFICATION</scope>
</reference>
<evidence type="ECO:0000313" key="1">
    <source>
        <dbReference type="EMBL" id="CEF67377.1"/>
    </source>
</evidence>
<accession>A0A090LC78</accession>
<protein>
    <submittedName>
        <fullName evidence="1 3">Zinc finger, FYVE/PHD-type domain and Zinc finger, RING/FYVE/PHD-type domain-containing protein</fullName>
    </submittedName>
</protein>